<dbReference type="RefSeq" id="WP_344084059.1">
    <property type="nucleotide sequence ID" value="NZ_BAAALS010000020.1"/>
</dbReference>
<dbReference type="InterPro" id="IPR000286">
    <property type="entry name" value="HDACs"/>
</dbReference>
<dbReference type="SUPFAM" id="SSF52768">
    <property type="entry name" value="Arginase/deacetylase"/>
    <property type="match status" value="1"/>
</dbReference>
<comment type="caution">
    <text evidence="7">The sequence shown here is derived from an EMBL/GenBank/DDBJ whole genome shotgun (WGS) entry which is preliminary data.</text>
</comment>
<dbReference type="InterPro" id="IPR023801">
    <property type="entry name" value="His_deacetylse_dom"/>
</dbReference>
<dbReference type="InterPro" id="IPR023696">
    <property type="entry name" value="Ureohydrolase_dom_sf"/>
</dbReference>
<keyword evidence="4" id="KW-0006">Acetoin catabolism</keyword>
<comment type="pathway">
    <text evidence="1">Ketone degradation; acetoin degradation.</text>
</comment>
<evidence type="ECO:0000259" key="6">
    <source>
        <dbReference type="Pfam" id="PF00850"/>
    </source>
</evidence>
<evidence type="ECO:0000256" key="5">
    <source>
        <dbReference type="SAM" id="MobiDB-lite"/>
    </source>
</evidence>
<evidence type="ECO:0000313" key="8">
    <source>
        <dbReference type="Proteomes" id="UP001500655"/>
    </source>
</evidence>
<accession>A0ABN2KSJ1</accession>
<protein>
    <recommendedName>
        <fullName evidence="3">Acetoin utilization protein AcuC</fullName>
    </recommendedName>
</protein>
<dbReference type="Proteomes" id="UP001500655">
    <property type="component" value="Unassembled WGS sequence"/>
</dbReference>
<evidence type="ECO:0000256" key="2">
    <source>
        <dbReference type="ARBA" id="ARBA00005947"/>
    </source>
</evidence>
<dbReference type="PANTHER" id="PTHR10625:SF10">
    <property type="entry name" value="HISTONE DEACETYLASE HDAC1"/>
    <property type="match status" value="1"/>
</dbReference>
<dbReference type="EMBL" id="BAAALS010000020">
    <property type="protein sequence ID" value="GAA1764964.1"/>
    <property type="molecule type" value="Genomic_DNA"/>
</dbReference>
<keyword evidence="8" id="KW-1185">Reference proteome</keyword>
<dbReference type="Pfam" id="PF00850">
    <property type="entry name" value="Hist_deacetyl"/>
    <property type="match status" value="1"/>
</dbReference>
<organism evidence="7 8">
    <name type="scientific">Luedemannella helvata</name>
    <dbReference type="NCBI Taxonomy" id="349315"/>
    <lineage>
        <taxon>Bacteria</taxon>
        <taxon>Bacillati</taxon>
        <taxon>Actinomycetota</taxon>
        <taxon>Actinomycetes</taxon>
        <taxon>Micromonosporales</taxon>
        <taxon>Micromonosporaceae</taxon>
        <taxon>Luedemannella</taxon>
    </lineage>
</organism>
<dbReference type="PANTHER" id="PTHR10625">
    <property type="entry name" value="HISTONE DEACETYLASE HDAC1-RELATED"/>
    <property type="match status" value="1"/>
</dbReference>
<comment type="similarity">
    <text evidence="2">Belongs to the histone deacetylase family.</text>
</comment>
<dbReference type="Gene3D" id="3.40.800.20">
    <property type="entry name" value="Histone deacetylase domain"/>
    <property type="match status" value="1"/>
</dbReference>
<evidence type="ECO:0000256" key="3">
    <source>
        <dbReference type="ARBA" id="ARBA00020218"/>
    </source>
</evidence>
<reference evidence="7 8" key="1">
    <citation type="journal article" date="2019" name="Int. J. Syst. Evol. Microbiol.">
        <title>The Global Catalogue of Microorganisms (GCM) 10K type strain sequencing project: providing services to taxonomists for standard genome sequencing and annotation.</title>
        <authorList>
            <consortium name="The Broad Institute Genomics Platform"/>
            <consortium name="The Broad Institute Genome Sequencing Center for Infectious Disease"/>
            <person name="Wu L."/>
            <person name="Ma J."/>
        </authorList>
    </citation>
    <scope>NUCLEOTIDE SEQUENCE [LARGE SCALE GENOMIC DNA]</scope>
    <source>
        <strain evidence="7 8">JCM 13249</strain>
    </source>
</reference>
<name>A0ABN2KSJ1_9ACTN</name>
<feature type="region of interest" description="Disordered" evidence="5">
    <location>
        <begin position="349"/>
        <end position="375"/>
    </location>
</feature>
<evidence type="ECO:0000256" key="1">
    <source>
        <dbReference type="ARBA" id="ARBA00005101"/>
    </source>
</evidence>
<dbReference type="CDD" id="cd09994">
    <property type="entry name" value="HDAC_AcuC_like"/>
    <property type="match status" value="1"/>
</dbReference>
<proteinExistence type="inferred from homology"/>
<dbReference type="InterPro" id="IPR003085">
    <property type="entry name" value="AcuC"/>
</dbReference>
<evidence type="ECO:0000313" key="7">
    <source>
        <dbReference type="EMBL" id="GAA1764964.1"/>
    </source>
</evidence>
<dbReference type="PRINTS" id="PR01270">
    <property type="entry name" value="HDASUPER"/>
</dbReference>
<feature type="domain" description="Histone deacetylase" evidence="6">
    <location>
        <begin position="19"/>
        <end position="318"/>
    </location>
</feature>
<dbReference type="InterPro" id="IPR037138">
    <property type="entry name" value="His_deacetylse_dom_sf"/>
</dbReference>
<gene>
    <name evidence="7" type="ORF">GCM10009681_40060</name>
</gene>
<sequence length="403" mass="42828">MTALVVWGEELLGYDLGEHPLNPVRVELAVALARELGVLDRPGVRVVAPEPADDAALTRVHEPRYLDAVRAAARDARSALAYGRWGLGTSDNPVFERMHEASALVAGATLAAAEAVWRGEATSAVSIGGGLHHAMPARAAGFCVYNDPAVAIARVLDLGAQRVAYVDIDVHHGDGVQKIFYDDPRVLTVSLHESPLSLFPGTGFPDETGGAGAEGSAVNVALPAGTGDQSWLRAFHAVVPAVLRAFRPELIVAQCGADTHRLDPLADLRLTVDGQRAAQLAVRDLADELCDGRWVATGGGGYALVEAVPRAWAHLIATVTGEPLEPGRPTPPAWRDLAQRRLSELAPSARRVAGDVPPSMTDFGDTTVTPWDPDSDHPVDRAVLATRRAVFPLYGLDPYDPRD</sequence>
<evidence type="ECO:0000256" key="4">
    <source>
        <dbReference type="ARBA" id="ARBA00022627"/>
    </source>
</evidence>